<comment type="caution">
    <text evidence="6">The sequence shown here is derived from an EMBL/GenBank/DDBJ whole genome shotgun (WGS) entry which is preliminary data.</text>
</comment>
<sequence>DGAQVPSPMGSQGLNSSIQDSVINLVWKLSLVVKKWSPLSLLSTYETEQVPPIKEMLKLTTNLRTQSIDLTSKDTFQSRKPGFCR</sequence>
<keyword evidence="2" id="KW-0285">Flavoprotein</keyword>
<dbReference type="InterPro" id="IPR050641">
    <property type="entry name" value="RIFMO-like"/>
</dbReference>
<evidence type="ECO:0000256" key="1">
    <source>
        <dbReference type="ARBA" id="ARBA00001974"/>
    </source>
</evidence>
<dbReference type="Pfam" id="PF01494">
    <property type="entry name" value="FAD_binding_3"/>
    <property type="match status" value="1"/>
</dbReference>
<dbReference type="AlphaFoldDB" id="A0A9P6DL43"/>
<dbReference type="InterPro" id="IPR002938">
    <property type="entry name" value="FAD-bd"/>
</dbReference>
<keyword evidence="3" id="KW-0274">FAD</keyword>
<dbReference type="Gene3D" id="3.50.50.60">
    <property type="entry name" value="FAD/NAD(P)-binding domain"/>
    <property type="match status" value="1"/>
</dbReference>
<evidence type="ECO:0000313" key="7">
    <source>
        <dbReference type="Proteomes" id="UP000886523"/>
    </source>
</evidence>
<organism evidence="6 7">
    <name type="scientific">Hydnum rufescens UP504</name>
    <dbReference type="NCBI Taxonomy" id="1448309"/>
    <lineage>
        <taxon>Eukaryota</taxon>
        <taxon>Fungi</taxon>
        <taxon>Dikarya</taxon>
        <taxon>Basidiomycota</taxon>
        <taxon>Agaricomycotina</taxon>
        <taxon>Agaricomycetes</taxon>
        <taxon>Cantharellales</taxon>
        <taxon>Hydnaceae</taxon>
        <taxon>Hydnum</taxon>
    </lineage>
</organism>
<gene>
    <name evidence="6" type="ORF">BS47DRAFT_1306498</name>
</gene>
<dbReference type="GO" id="GO:0071949">
    <property type="term" value="F:FAD binding"/>
    <property type="evidence" value="ECO:0007669"/>
    <property type="project" value="InterPro"/>
</dbReference>
<dbReference type="Proteomes" id="UP000886523">
    <property type="component" value="Unassembled WGS sequence"/>
</dbReference>
<dbReference type="SUPFAM" id="SSF51905">
    <property type="entry name" value="FAD/NAD(P)-binding domain"/>
    <property type="match status" value="1"/>
</dbReference>
<accession>A0A9P6DL43</accession>
<keyword evidence="7" id="KW-1185">Reference proteome</keyword>
<name>A0A9P6DL43_9AGAM</name>
<proteinExistence type="predicted"/>
<reference evidence="6" key="1">
    <citation type="journal article" date="2020" name="Nat. Commun.">
        <title>Large-scale genome sequencing of mycorrhizal fungi provides insights into the early evolution of symbiotic traits.</title>
        <authorList>
            <person name="Miyauchi S."/>
            <person name="Kiss E."/>
            <person name="Kuo A."/>
            <person name="Drula E."/>
            <person name="Kohler A."/>
            <person name="Sanchez-Garcia M."/>
            <person name="Morin E."/>
            <person name="Andreopoulos B."/>
            <person name="Barry K.W."/>
            <person name="Bonito G."/>
            <person name="Buee M."/>
            <person name="Carver A."/>
            <person name="Chen C."/>
            <person name="Cichocki N."/>
            <person name="Clum A."/>
            <person name="Culley D."/>
            <person name="Crous P.W."/>
            <person name="Fauchery L."/>
            <person name="Girlanda M."/>
            <person name="Hayes R.D."/>
            <person name="Keri Z."/>
            <person name="LaButti K."/>
            <person name="Lipzen A."/>
            <person name="Lombard V."/>
            <person name="Magnuson J."/>
            <person name="Maillard F."/>
            <person name="Murat C."/>
            <person name="Nolan M."/>
            <person name="Ohm R.A."/>
            <person name="Pangilinan J."/>
            <person name="Pereira M.F."/>
            <person name="Perotto S."/>
            <person name="Peter M."/>
            <person name="Pfister S."/>
            <person name="Riley R."/>
            <person name="Sitrit Y."/>
            <person name="Stielow J.B."/>
            <person name="Szollosi G."/>
            <person name="Zifcakova L."/>
            <person name="Stursova M."/>
            <person name="Spatafora J.W."/>
            <person name="Tedersoo L."/>
            <person name="Vaario L.M."/>
            <person name="Yamada A."/>
            <person name="Yan M."/>
            <person name="Wang P."/>
            <person name="Xu J."/>
            <person name="Bruns T."/>
            <person name="Baldrian P."/>
            <person name="Vilgalys R."/>
            <person name="Dunand C."/>
            <person name="Henrissat B."/>
            <person name="Grigoriev I.V."/>
            <person name="Hibbett D."/>
            <person name="Nagy L.G."/>
            <person name="Martin F.M."/>
        </authorList>
    </citation>
    <scope>NUCLEOTIDE SEQUENCE</scope>
    <source>
        <strain evidence="6">UP504</strain>
    </source>
</reference>
<dbReference type="PRINTS" id="PR00420">
    <property type="entry name" value="RNGMNOXGNASE"/>
</dbReference>
<dbReference type="PANTHER" id="PTHR43004:SF19">
    <property type="entry name" value="BINDING MONOOXYGENASE, PUTATIVE (JCVI)-RELATED"/>
    <property type="match status" value="1"/>
</dbReference>
<feature type="domain" description="FAD-binding" evidence="5">
    <location>
        <begin position="1"/>
        <end position="58"/>
    </location>
</feature>
<evidence type="ECO:0000256" key="3">
    <source>
        <dbReference type="ARBA" id="ARBA00022827"/>
    </source>
</evidence>
<dbReference type="GO" id="GO:0016709">
    <property type="term" value="F:oxidoreductase activity, acting on paired donors, with incorporation or reduction of molecular oxygen, NAD(P)H as one donor, and incorporation of one atom of oxygen"/>
    <property type="evidence" value="ECO:0007669"/>
    <property type="project" value="UniProtKB-ARBA"/>
</dbReference>
<dbReference type="InterPro" id="IPR036188">
    <property type="entry name" value="FAD/NAD-bd_sf"/>
</dbReference>
<evidence type="ECO:0000313" key="6">
    <source>
        <dbReference type="EMBL" id="KAF9505537.1"/>
    </source>
</evidence>
<feature type="non-terminal residue" evidence="6">
    <location>
        <position position="1"/>
    </location>
</feature>
<keyword evidence="4" id="KW-0560">Oxidoreductase</keyword>
<dbReference type="EMBL" id="MU129147">
    <property type="protein sequence ID" value="KAF9505537.1"/>
    <property type="molecule type" value="Genomic_DNA"/>
</dbReference>
<evidence type="ECO:0000256" key="2">
    <source>
        <dbReference type="ARBA" id="ARBA00022630"/>
    </source>
</evidence>
<evidence type="ECO:0000259" key="5">
    <source>
        <dbReference type="Pfam" id="PF01494"/>
    </source>
</evidence>
<evidence type="ECO:0000256" key="4">
    <source>
        <dbReference type="ARBA" id="ARBA00023002"/>
    </source>
</evidence>
<dbReference type="PANTHER" id="PTHR43004">
    <property type="entry name" value="TRK SYSTEM POTASSIUM UPTAKE PROTEIN"/>
    <property type="match status" value="1"/>
</dbReference>
<protein>
    <recommendedName>
        <fullName evidence="5">FAD-binding domain-containing protein</fullName>
    </recommendedName>
</protein>
<dbReference type="OrthoDB" id="2690153at2759"/>
<comment type="cofactor">
    <cofactor evidence="1">
        <name>FAD</name>
        <dbReference type="ChEBI" id="CHEBI:57692"/>
    </cofactor>
</comment>